<dbReference type="AlphaFoldDB" id="A0A1H6U048"/>
<dbReference type="PROSITE" id="PS50106">
    <property type="entry name" value="PDZ"/>
    <property type="match status" value="1"/>
</dbReference>
<dbReference type="InterPro" id="IPR001478">
    <property type="entry name" value="PDZ"/>
</dbReference>
<evidence type="ECO:0000256" key="2">
    <source>
        <dbReference type="ARBA" id="ARBA00022692"/>
    </source>
</evidence>
<dbReference type="GO" id="GO:0004222">
    <property type="term" value="F:metalloendopeptidase activity"/>
    <property type="evidence" value="ECO:0007669"/>
    <property type="project" value="InterPro"/>
</dbReference>
<keyword evidence="3 5" id="KW-1133">Transmembrane helix</keyword>
<dbReference type="CDD" id="cd06159">
    <property type="entry name" value="S2P-M50_PDZ_Arch"/>
    <property type="match status" value="1"/>
</dbReference>
<dbReference type="Proteomes" id="UP000198888">
    <property type="component" value="Unassembled WGS sequence"/>
</dbReference>
<evidence type="ECO:0000313" key="8">
    <source>
        <dbReference type="Proteomes" id="UP000198888"/>
    </source>
</evidence>
<feature type="transmembrane region" description="Helical" evidence="5">
    <location>
        <begin position="184"/>
        <end position="204"/>
    </location>
</feature>
<feature type="domain" description="PDZ" evidence="6">
    <location>
        <begin position="253"/>
        <end position="335"/>
    </location>
</feature>
<dbReference type="GO" id="GO:0031293">
    <property type="term" value="P:membrane protein intracellular domain proteolysis"/>
    <property type="evidence" value="ECO:0007669"/>
    <property type="project" value="TreeGrafter"/>
</dbReference>
<feature type="transmembrane region" description="Helical" evidence="5">
    <location>
        <begin position="517"/>
        <end position="538"/>
    </location>
</feature>
<proteinExistence type="predicted"/>
<dbReference type="SUPFAM" id="SSF50156">
    <property type="entry name" value="PDZ domain-like"/>
    <property type="match status" value="3"/>
</dbReference>
<organism evidence="7 8">
    <name type="scientific">Halohasta litchfieldiae</name>
    <dbReference type="NCBI Taxonomy" id="1073996"/>
    <lineage>
        <taxon>Archaea</taxon>
        <taxon>Methanobacteriati</taxon>
        <taxon>Methanobacteriota</taxon>
        <taxon>Stenosarchaea group</taxon>
        <taxon>Halobacteria</taxon>
        <taxon>Halobacteriales</taxon>
        <taxon>Haloferacaceae</taxon>
        <taxon>Halohasta</taxon>
    </lineage>
</organism>
<dbReference type="GO" id="GO:0005737">
    <property type="term" value="C:cytoplasm"/>
    <property type="evidence" value="ECO:0007669"/>
    <property type="project" value="TreeGrafter"/>
</dbReference>
<feature type="transmembrane region" description="Helical" evidence="5">
    <location>
        <begin position="61"/>
        <end position="83"/>
    </location>
</feature>
<evidence type="ECO:0000313" key="7">
    <source>
        <dbReference type="EMBL" id="SEI84836.1"/>
    </source>
</evidence>
<sequence length="609" mass="63719">MSTLLWILTGILAYSVIAVLLDRRGVLPDSFKVSGPLMTIHTGRGRAFLNWLSTPKRAWRALANIGVGIALVTMVGTFFMLIVQSVSILQSPPAETVLQNPRNALVIPGVNEFLPLSVAPEIIIGLLVGLVVHEGGHGLLCRVENIDIDSMGVVLFALLPIGAFVEPDEKSAGEANRGARTRMFAAGVLNNLLITALVFALLFGPVGSAIAVAPGAGVGGVFPNSAAEFADIEQGDRIVAVDGVTVDSNADLSTVLDETTAETLSVELADGRTVTVERSAFVTGLSEDSPFAGETGLSVNDTITAVNETPVSTERGIKAAAANESVVTLTYSNSTSGEERTTTGPLGVLTQVSDGGPLDSDGAPTGERIVITSIDGERILDFEDVTAVLDDREPGETVSVVAYVDGERDQYSAELASEPDGWVESTVEFFTGESDDDDRAIVGILGGASLSGVGVDGFGIQSYPADQFLAVLSGDIGDGLAISLLFLLILPFASIVDPAFGFNFAGFVDANAAFYEVVGPLSVLGEGGVFLLANILFWTGWINVNLALFNCIPAFPLDGGRILRTSTESIVSRLPIDSKPAFTRAITTSVGLIMLVSLVLMIFGPRLLN</sequence>
<feature type="transmembrane region" description="Helical" evidence="5">
    <location>
        <begin position="581"/>
        <end position="603"/>
    </location>
</feature>
<name>A0A1H6U048_9EURY</name>
<dbReference type="STRING" id="1073996.SAMN05444271_10984"/>
<dbReference type="RefSeq" id="WP_089672248.1">
    <property type="nucleotide sequence ID" value="NZ_CP024845.1"/>
</dbReference>
<evidence type="ECO:0000256" key="3">
    <source>
        <dbReference type="ARBA" id="ARBA00022989"/>
    </source>
</evidence>
<dbReference type="InterPro" id="IPR001193">
    <property type="entry name" value="MBTPS2"/>
</dbReference>
<dbReference type="Gene3D" id="2.30.42.10">
    <property type="match status" value="3"/>
</dbReference>
<evidence type="ECO:0000256" key="1">
    <source>
        <dbReference type="ARBA" id="ARBA00004127"/>
    </source>
</evidence>
<keyword evidence="2 5" id="KW-0812">Transmembrane</keyword>
<dbReference type="PANTHER" id="PTHR13325">
    <property type="entry name" value="PROTEASE M50 MEMBRANE-BOUND TRANSCRIPTION FACTOR SITE 2 PROTEASE"/>
    <property type="match status" value="1"/>
</dbReference>
<gene>
    <name evidence="7" type="ORF">SAMN05444271_10984</name>
</gene>
<accession>A0A1H6U048</accession>
<dbReference type="SMART" id="SM00228">
    <property type="entry name" value="PDZ"/>
    <property type="match status" value="2"/>
</dbReference>
<dbReference type="InterPro" id="IPR008915">
    <property type="entry name" value="Peptidase_M50"/>
</dbReference>
<keyword evidence="8" id="KW-1185">Reference proteome</keyword>
<evidence type="ECO:0000256" key="4">
    <source>
        <dbReference type="ARBA" id="ARBA00023136"/>
    </source>
</evidence>
<dbReference type="InterPro" id="IPR036034">
    <property type="entry name" value="PDZ_sf"/>
</dbReference>
<dbReference type="OrthoDB" id="15212at2157"/>
<dbReference type="GeneID" id="35001149"/>
<protein>
    <submittedName>
        <fullName evidence="7">Peptidase family M50</fullName>
    </submittedName>
</protein>
<keyword evidence="4 5" id="KW-0472">Membrane</keyword>
<comment type="subcellular location">
    <subcellularLocation>
        <location evidence="1">Endomembrane system</location>
        <topology evidence="1">Multi-pass membrane protein</topology>
    </subcellularLocation>
</comment>
<dbReference type="GO" id="GO:0016020">
    <property type="term" value="C:membrane"/>
    <property type="evidence" value="ECO:0007669"/>
    <property type="project" value="InterPro"/>
</dbReference>
<dbReference type="Pfam" id="PF02163">
    <property type="entry name" value="Peptidase_M50"/>
    <property type="match status" value="1"/>
</dbReference>
<dbReference type="GO" id="GO:0012505">
    <property type="term" value="C:endomembrane system"/>
    <property type="evidence" value="ECO:0007669"/>
    <property type="project" value="UniProtKB-SubCell"/>
</dbReference>
<evidence type="ECO:0000256" key="5">
    <source>
        <dbReference type="SAM" id="Phobius"/>
    </source>
</evidence>
<feature type="transmembrane region" description="Helical" evidence="5">
    <location>
        <begin position="480"/>
        <end position="505"/>
    </location>
</feature>
<evidence type="ECO:0000259" key="6">
    <source>
        <dbReference type="PROSITE" id="PS50106"/>
    </source>
</evidence>
<reference evidence="7 8" key="1">
    <citation type="submission" date="2016-10" db="EMBL/GenBank/DDBJ databases">
        <authorList>
            <person name="de Groot N.N."/>
        </authorList>
    </citation>
    <scope>NUCLEOTIDE SEQUENCE [LARGE SCALE GENOMIC DNA]</scope>
    <source>
        <strain evidence="7 8">DSM 22187</strain>
    </source>
</reference>
<dbReference type="EMBL" id="FNYR01000009">
    <property type="protein sequence ID" value="SEI84836.1"/>
    <property type="molecule type" value="Genomic_DNA"/>
</dbReference>
<dbReference type="PANTHER" id="PTHR13325:SF3">
    <property type="entry name" value="MEMBRANE-BOUND TRANSCRIPTION FACTOR SITE-2 PROTEASE"/>
    <property type="match status" value="1"/>
</dbReference>